<protein>
    <submittedName>
        <fullName evidence="4">ComA operon protein 2</fullName>
    </submittedName>
</protein>
<dbReference type="InterPro" id="IPR029069">
    <property type="entry name" value="HotDog_dom_sf"/>
</dbReference>
<keyword evidence="5" id="KW-1185">Reference proteome</keyword>
<evidence type="ECO:0000259" key="3">
    <source>
        <dbReference type="Pfam" id="PF03061"/>
    </source>
</evidence>
<comment type="similarity">
    <text evidence="1">Belongs to the thioesterase PaaI family.</text>
</comment>
<dbReference type="Pfam" id="PF03061">
    <property type="entry name" value="4HBT"/>
    <property type="match status" value="1"/>
</dbReference>
<sequence>MSQSPTFPALSPDMEEAEYARLVDAWEIPSDTLVARMGIEVARLGWDWIEGTCPVAGNLQPAGLFHGGGYVVIAETLASMHAAVRSGAPVVGVDLNATHLRSITSGTVYARAQVLHGGRRLFNHEVRMTDADDRLLSIVRISNMVLGSS</sequence>
<reference evidence="5" key="1">
    <citation type="submission" date="2017-02" db="EMBL/GenBank/DDBJ databases">
        <authorList>
            <person name="Dridi B."/>
        </authorList>
    </citation>
    <scope>NUCLEOTIDE SEQUENCE [LARGE SCALE GENOMIC DNA]</scope>
    <source>
        <strain evidence="5">B Co 03.10</strain>
    </source>
</reference>
<evidence type="ECO:0000313" key="5">
    <source>
        <dbReference type="Proteomes" id="UP000196581"/>
    </source>
</evidence>
<proteinExistence type="inferred from homology"/>
<dbReference type="PANTHER" id="PTHR43240:SF5">
    <property type="entry name" value="1,4-DIHYDROXY-2-NAPHTHOYL-COA THIOESTERASE 1"/>
    <property type="match status" value="1"/>
</dbReference>
<dbReference type="RefSeq" id="WP_087007319.1">
    <property type="nucleotide sequence ID" value="NZ_FWFF01000014.1"/>
</dbReference>
<dbReference type="CDD" id="cd03443">
    <property type="entry name" value="PaaI_thioesterase"/>
    <property type="match status" value="1"/>
</dbReference>
<keyword evidence="2" id="KW-0378">Hydrolase</keyword>
<dbReference type="SUPFAM" id="SSF54637">
    <property type="entry name" value="Thioesterase/thiol ester dehydrase-isomerase"/>
    <property type="match status" value="1"/>
</dbReference>
<feature type="domain" description="Thioesterase" evidence="3">
    <location>
        <begin position="63"/>
        <end position="135"/>
    </location>
</feature>
<organism evidence="4 5">
    <name type="scientific">Brevibacterium yomogidense</name>
    <dbReference type="NCBI Taxonomy" id="946573"/>
    <lineage>
        <taxon>Bacteria</taxon>
        <taxon>Bacillati</taxon>
        <taxon>Actinomycetota</taxon>
        <taxon>Actinomycetes</taxon>
        <taxon>Micrococcales</taxon>
        <taxon>Brevibacteriaceae</taxon>
        <taxon>Brevibacterium</taxon>
    </lineage>
</organism>
<dbReference type="EMBL" id="FWFF01000014">
    <property type="protein sequence ID" value="SLM98335.1"/>
    <property type="molecule type" value="Genomic_DNA"/>
</dbReference>
<evidence type="ECO:0000313" key="4">
    <source>
        <dbReference type="EMBL" id="SLM98335.1"/>
    </source>
</evidence>
<gene>
    <name evidence="4" type="ORF">FM105_08750</name>
</gene>
<dbReference type="GO" id="GO:0061522">
    <property type="term" value="F:1,4-dihydroxy-2-naphthoyl-CoA thioesterase activity"/>
    <property type="evidence" value="ECO:0007669"/>
    <property type="project" value="TreeGrafter"/>
</dbReference>
<dbReference type="Proteomes" id="UP000196581">
    <property type="component" value="Unassembled WGS sequence"/>
</dbReference>
<dbReference type="InterPro" id="IPR006683">
    <property type="entry name" value="Thioestr_dom"/>
</dbReference>
<accession>A0A1X6XGH6</accession>
<dbReference type="Gene3D" id="3.10.129.10">
    <property type="entry name" value="Hotdog Thioesterase"/>
    <property type="match status" value="1"/>
</dbReference>
<dbReference type="GO" id="GO:0005829">
    <property type="term" value="C:cytosol"/>
    <property type="evidence" value="ECO:0007669"/>
    <property type="project" value="TreeGrafter"/>
</dbReference>
<dbReference type="NCBIfam" id="TIGR00369">
    <property type="entry name" value="unchar_dom_1"/>
    <property type="match status" value="1"/>
</dbReference>
<dbReference type="AlphaFoldDB" id="A0A1X6XGH6"/>
<dbReference type="PANTHER" id="PTHR43240">
    <property type="entry name" value="1,4-DIHYDROXY-2-NAPHTHOYL-COA THIOESTERASE 1"/>
    <property type="match status" value="1"/>
</dbReference>
<name>A0A1X6XGH6_9MICO</name>
<evidence type="ECO:0000256" key="2">
    <source>
        <dbReference type="ARBA" id="ARBA00022801"/>
    </source>
</evidence>
<dbReference type="InterPro" id="IPR003736">
    <property type="entry name" value="PAAI_dom"/>
</dbReference>
<evidence type="ECO:0000256" key="1">
    <source>
        <dbReference type="ARBA" id="ARBA00008324"/>
    </source>
</evidence>